<gene>
    <name evidence="3" type="ORF">D9R14_13575</name>
</gene>
<evidence type="ECO:0000313" key="3">
    <source>
        <dbReference type="EMBL" id="RLP77687.1"/>
    </source>
</evidence>
<comment type="caution">
    <text evidence="3">The sequence shown here is derived from an EMBL/GenBank/DDBJ whole genome shotgun (WGS) entry which is preliminary data.</text>
</comment>
<name>A0A3L7ABU5_9HYPH</name>
<comment type="similarity">
    <text evidence="1">Belongs to the LDH2/MDH2 oxidoreductase family.</text>
</comment>
<dbReference type="GO" id="GO:0016491">
    <property type="term" value="F:oxidoreductase activity"/>
    <property type="evidence" value="ECO:0007669"/>
    <property type="project" value="UniProtKB-KW"/>
</dbReference>
<keyword evidence="4" id="KW-1185">Reference proteome</keyword>
<dbReference type="EMBL" id="RCTF01000010">
    <property type="protein sequence ID" value="RLP77687.1"/>
    <property type="molecule type" value="Genomic_DNA"/>
</dbReference>
<protein>
    <submittedName>
        <fullName evidence="3">Ldh family oxidoreductase</fullName>
    </submittedName>
</protein>
<evidence type="ECO:0000256" key="1">
    <source>
        <dbReference type="ARBA" id="ARBA00006056"/>
    </source>
</evidence>
<dbReference type="Gene3D" id="1.10.1530.10">
    <property type="match status" value="1"/>
</dbReference>
<dbReference type="AlphaFoldDB" id="A0A3L7ABU5"/>
<dbReference type="RefSeq" id="WP_121623865.1">
    <property type="nucleotide sequence ID" value="NZ_JACIIW010000001.1"/>
</dbReference>
<sequence length="334" mass="33315">MTAHLTLSEARDLAHAVLVAAGTSPQNAAAVADALVAAEADGIASHGLSRLPAYADQVKSGKVAGAAVPALHWTAEATLRVDAGAGFAFPAVAAGLDAAAGRVAKTGIVGVAVYASHHAGAMGHHVEKLAARGLAGLAFSNSPSAIAPWGGSAGVFGTNPIAFAVPRAGAAPLVIDASLSKVARGKIMVAAQRGTAIPDDWALDPEGRPTTDPKAALEGTMLPIGDAKGAALVLMVEILAAALTGGQFGFEASSFFTADGPAPRIGHLFVVMDPARLGGPDFAARLEVLLGAILGQDGTRLPGDRRLGARAKAATAGISVPAALLEDLRARAER</sequence>
<dbReference type="InterPro" id="IPR043143">
    <property type="entry name" value="Mal/L-sulf/L-lact_DH-like_NADP"/>
</dbReference>
<dbReference type="Proteomes" id="UP000269692">
    <property type="component" value="Unassembled WGS sequence"/>
</dbReference>
<dbReference type="InterPro" id="IPR003767">
    <property type="entry name" value="Malate/L-lactate_DH-like"/>
</dbReference>
<dbReference type="SUPFAM" id="SSF89733">
    <property type="entry name" value="L-sulfolactate dehydrogenase-like"/>
    <property type="match status" value="1"/>
</dbReference>
<dbReference type="OrthoDB" id="9811519at2"/>
<accession>A0A3L7ABU5</accession>
<reference evidence="3 4" key="1">
    <citation type="submission" date="2018-10" db="EMBL/GenBank/DDBJ databases">
        <title>Xanthobacter tagetidis genome sequencing and assembly.</title>
        <authorList>
            <person name="Maclea K.S."/>
            <person name="Goen A.E."/>
            <person name="Fatima S.A."/>
        </authorList>
    </citation>
    <scope>NUCLEOTIDE SEQUENCE [LARGE SCALE GENOMIC DNA]</scope>
    <source>
        <strain evidence="3 4">ATCC 700314</strain>
    </source>
</reference>
<evidence type="ECO:0000256" key="2">
    <source>
        <dbReference type="ARBA" id="ARBA00023002"/>
    </source>
</evidence>
<dbReference type="InterPro" id="IPR043144">
    <property type="entry name" value="Mal/L-sulf/L-lact_DH-like_ah"/>
</dbReference>
<proteinExistence type="inferred from homology"/>
<dbReference type="PANTHER" id="PTHR11091">
    <property type="entry name" value="OXIDOREDUCTASE-RELATED"/>
    <property type="match status" value="1"/>
</dbReference>
<dbReference type="Pfam" id="PF02615">
    <property type="entry name" value="Ldh_2"/>
    <property type="match status" value="1"/>
</dbReference>
<dbReference type="PANTHER" id="PTHR11091:SF0">
    <property type="entry name" value="MALATE DEHYDROGENASE"/>
    <property type="match status" value="1"/>
</dbReference>
<organism evidence="3 4">
    <name type="scientific">Xanthobacter tagetidis</name>
    <dbReference type="NCBI Taxonomy" id="60216"/>
    <lineage>
        <taxon>Bacteria</taxon>
        <taxon>Pseudomonadati</taxon>
        <taxon>Pseudomonadota</taxon>
        <taxon>Alphaproteobacteria</taxon>
        <taxon>Hyphomicrobiales</taxon>
        <taxon>Xanthobacteraceae</taxon>
        <taxon>Xanthobacter</taxon>
    </lineage>
</organism>
<dbReference type="InterPro" id="IPR036111">
    <property type="entry name" value="Mal/L-sulfo/L-lacto_DH-like_sf"/>
</dbReference>
<evidence type="ECO:0000313" key="4">
    <source>
        <dbReference type="Proteomes" id="UP000269692"/>
    </source>
</evidence>
<keyword evidence="2" id="KW-0560">Oxidoreductase</keyword>
<dbReference type="Gene3D" id="3.30.1370.60">
    <property type="entry name" value="Hypothetical oxidoreductase yiak, domain 2"/>
    <property type="match status" value="1"/>
</dbReference>